<feature type="region of interest" description="Disordered" evidence="1">
    <location>
        <begin position="786"/>
        <end position="810"/>
    </location>
</feature>
<organism evidence="3 4">
    <name type="scientific">Arthrobacter cheniae</name>
    <dbReference type="NCBI Taxonomy" id="1258888"/>
    <lineage>
        <taxon>Bacteria</taxon>
        <taxon>Bacillati</taxon>
        <taxon>Actinomycetota</taxon>
        <taxon>Actinomycetes</taxon>
        <taxon>Micrococcales</taxon>
        <taxon>Micrococcaceae</taxon>
        <taxon>Arthrobacter</taxon>
    </lineage>
</organism>
<keyword evidence="4" id="KW-1185">Reference proteome</keyword>
<dbReference type="CDD" id="cd06530">
    <property type="entry name" value="S26_SPase_I"/>
    <property type="match status" value="1"/>
</dbReference>
<feature type="transmembrane region" description="Helical" evidence="2">
    <location>
        <begin position="212"/>
        <end position="232"/>
    </location>
</feature>
<dbReference type="GO" id="GO:0005975">
    <property type="term" value="P:carbohydrate metabolic process"/>
    <property type="evidence" value="ECO:0007669"/>
    <property type="project" value="UniProtKB-ARBA"/>
</dbReference>
<dbReference type="Proteomes" id="UP000272560">
    <property type="component" value="Unassembled WGS sequence"/>
</dbReference>
<dbReference type="Pfam" id="PF17957">
    <property type="entry name" value="Big_7"/>
    <property type="match status" value="2"/>
</dbReference>
<feature type="compositionally biased region" description="Low complexity" evidence="1">
    <location>
        <begin position="786"/>
        <end position="801"/>
    </location>
</feature>
<dbReference type="EMBL" id="QZVT01000004">
    <property type="protein sequence ID" value="RJT80255.1"/>
    <property type="molecule type" value="Genomic_DNA"/>
</dbReference>
<feature type="transmembrane region" description="Helical" evidence="2">
    <location>
        <begin position="161"/>
        <end position="179"/>
    </location>
</feature>
<comment type="caution">
    <text evidence="3">The sequence shown here is derived from an EMBL/GenBank/DDBJ whole genome shotgun (WGS) entry which is preliminary data.</text>
</comment>
<dbReference type="Gene3D" id="2.60.40.10">
    <property type="entry name" value="Immunoglobulins"/>
    <property type="match status" value="3"/>
</dbReference>
<feature type="region of interest" description="Disordered" evidence="1">
    <location>
        <begin position="182"/>
        <end position="201"/>
    </location>
</feature>
<dbReference type="InterPro" id="IPR013783">
    <property type="entry name" value="Ig-like_fold"/>
</dbReference>
<feature type="transmembrane region" description="Helical" evidence="2">
    <location>
        <begin position="25"/>
        <end position="43"/>
    </location>
</feature>
<evidence type="ECO:0000256" key="2">
    <source>
        <dbReference type="SAM" id="Phobius"/>
    </source>
</evidence>
<keyword evidence="2" id="KW-0812">Transmembrane</keyword>
<dbReference type="AlphaFoldDB" id="A0A3A5M734"/>
<evidence type="ECO:0000256" key="1">
    <source>
        <dbReference type="SAM" id="MobiDB-lite"/>
    </source>
</evidence>
<proteinExistence type="predicted"/>
<keyword evidence="2" id="KW-0472">Membrane</keyword>
<name>A0A3A5M734_9MICC</name>
<dbReference type="GO" id="GO:0006465">
    <property type="term" value="P:signal peptide processing"/>
    <property type="evidence" value="ECO:0007669"/>
    <property type="project" value="InterPro"/>
</dbReference>
<accession>A0A3A5M734</accession>
<gene>
    <name evidence="3" type="ORF">D6T63_09225</name>
</gene>
<evidence type="ECO:0000313" key="4">
    <source>
        <dbReference type="Proteomes" id="UP000272560"/>
    </source>
</evidence>
<dbReference type="OrthoDB" id="5241786at2"/>
<dbReference type="GO" id="GO:0004252">
    <property type="term" value="F:serine-type endopeptidase activity"/>
    <property type="evidence" value="ECO:0007669"/>
    <property type="project" value="InterPro"/>
</dbReference>
<dbReference type="InterPro" id="IPR019533">
    <property type="entry name" value="Peptidase_S26"/>
</dbReference>
<evidence type="ECO:0000313" key="3">
    <source>
        <dbReference type="EMBL" id="RJT80255.1"/>
    </source>
</evidence>
<keyword evidence="2" id="KW-1133">Transmembrane helix</keyword>
<reference evidence="3 4" key="1">
    <citation type="submission" date="2018-09" db="EMBL/GenBank/DDBJ databases">
        <title>Novel species of Arthrobacter.</title>
        <authorList>
            <person name="Liu Q."/>
            <person name="Xin Y.-H."/>
        </authorList>
    </citation>
    <scope>NUCLEOTIDE SEQUENCE [LARGE SCALE GENOMIC DNA]</scope>
    <source>
        <strain evidence="3 4">Hz2</strain>
    </source>
</reference>
<sequence>MSSRFGLVFSADGWVSFVASALSRLYLGVVLSLALIAILPLLLPSLNLHGTVVQSGSMEPHISAGDVVLAAPLEPRTPAPVGGVVEYTSPAFAEPSGVDKTRLHRIVAENTDGTFVTAGDANADVDSTPLTLEQITGQARLLVPMIGLPGLWLNIRDYSSLAWWSALTLLAIVMALFGGPRSDPHDKDADEEDPAGSDGVAPSGVAGFTVRVGAAVGMIAVILALVVASGIMSSTAAFTATTVNSPNTFGAAADWTPPSVTMVSPGPSVQATTALAAEASDTETAISNITIEYQADGGTTWTAVCTVTTAPYACDWNTLSVPDGSYSLRATATSTIGLSATSAEVHTTVSNTFMVTLADPGEIQRGTVVLAATLSGSGSRSYSVRTEYSLAGSNRWSALCTTVAAPYNCAWNTGGLTNDYYDLRAVAVSGSTTTYSETITDVLVDNLAPVVTLSDSGTPLSGTRTFTATATDAHSGIAQVQMQYNRTGTPTWTTMCTIDTAPFSCRFDTTTLTAGAYNFRAIATDAAGTSTTSAVVSNRTVDNTIASVSVEDPGAYLTGIARLTASANSTAGIRQVRIQSAPTGTTAWTTRCIPTVTPYSCDWDTKSVPDGLYDLRAVLTDNTGRETLSATVSARRVDNSPLRGADIQTTNGPGTPGALGAGDSMTFTYSQQVNTATVVSGWTGAALPVTVRLRDGNLLGLGNIGDTVDIQRSGTTVTLGTVNLMQNYVRNRKTATFIATMTATTVTTNGVPRTVITVALGAATNGPGNLRTTITPSTMIWNPTTAVASTTGTPSSSAPVTETGPLDRDF</sequence>
<protein>
    <submittedName>
        <fullName evidence="3">S26 family signal peptidase</fullName>
    </submittedName>
</protein>